<dbReference type="Pfam" id="PF00775">
    <property type="entry name" value="Dioxygenase_C"/>
    <property type="match status" value="1"/>
</dbReference>
<evidence type="ECO:0000313" key="9">
    <source>
        <dbReference type="Proteomes" id="UP000316639"/>
    </source>
</evidence>
<keyword evidence="4 8" id="KW-0223">Dioxygenase</keyword>
<gene>
    <name evidence="8" type="ORF">FKR81_01625</name>
</gene>
<dbReference type="InterPro" id="IPR007535">
    <property type="entry name" value="Catechol_dOase_N"/>
</dbReference>
<evidence type="ECO:0000256" key="1">
    <source>
        <dbReference type="ARBA" id="ARBA00001965"/>
    </source>
</evidence>
<evidence type="ECO:0000259" key="7">
    <source>
        <dbReference type="PROSITE" id="PS00083"/>
    </source>
</evidence>
<dbReference type="SUPFAM" id="SSF49482">
    <property type="entry name" value="Aromatic compound dioxygenase"/>
    <property type="match status" value="1"/>
</dbReference>
<evidence type="ECO:0000256" key="5">
    <source>
        <dbReference type="ARBA" id="ARBA00023002"/>
    </source>
</evidence>
<dbReference type="AlphaFoldDB" id="A0A563F2Y3"/>
<dbReference type="GO" id="GO:0008199">
    <property type="term" value="F:ferric iron binding"/>
    <property type="evidence" value="ECO:0007669"/>
    <property type="project" value="InterPro"/>
</dbReference>
<name>A0A563F2Y3_9PSEU</name>
<evidence type="ECO:0000256" key="2">
    <source>
        <dbReference type="ARBA" id="ARBA00007825"/>
    </source>
</evidence>
<comment type="similarity">
    <text evidence="2">Belongs to the intradiol ring-cleavage dioxygenase family.</text>
</comment>
<evidence type="ECO:0000313" key="8">
    <source>
        <dbReference type="EMBL" id="TWP54283.1"/>
    </source>
</evidence>
<comment type="caution">
    <text evidence="8">The sequence shown here is derived from an EMBL/GenBank/DDBJ whole genome shotgun (WGS) entry which is preliminary data.</text>
</comment>
<evidence type="ECO:0000256" key="4">
    <source>
        <dbReference type="ARBA" id="ARBA00022964"/>
    </source>
</evidence>
<feature type="domain" description="Intradiol ring-cleavage dioxygenases" evidence="7">
    <location>
        <begin position="124"/>
        <end position="152"/>
    </location>
</feature>
<dbReference type="EMBL" id="VOBR01000001">
    <property type="protein sequence ID" value="TWP54283.1"/>
    <property type="molecule type" value="Genomic_DNA"/>
</dbReference>
<dbReference type="PROSITE" id="PS00083">
    <property type="entry name" value="INTRADIOL_DIOXYGENAS"/>
    <property type="match status" value="1"/>
</dbReference>
<dbReference type="GO" id="GO:0018576">
    <property type="term" value="F:catechol 1,2-dioxygenase activity"/>
    <property type="evidence" value="ECO:0007669"/>
    <property type="project" value="InterPro"/>
</dbReference>
<dbReference type="GO" id="GO:0009712">
    <property type="term" value="P:catechol-containing compound metabolic process"/>
    <property type="evidence" value="ECO:0007669"/>
    <property type="project" value="InterPro"/>
</dbReference>
<dbReference type="InterPro" id="IPR015889">
    <property type="entry name" value="Intradiol_dOase_core"/>
</dbReference>
<evidence type="ECO:0000256" key="6">
    <source>
        <dbReference type="ARBA" id="ARBA00023004"/>
    </source>
</evidence>
<comment type="cofactor">
    <cofactor evidence="1">
        <name>Fe(3+)</name>
        <dbReference type="ChEBI" id="CHEBI:29034"/>
    </cofactor>
</comment>
<keyword evidence="6" id="KW-0408">Iron</keyword>
<dbReference type="OrthoDB" id="9800887at2"/>
<dbReference type="Gene3D" id="2.60.130.10">
    <property type="entry name" value="Aromatic compound dioxygenase"/>
    <property type="match status" value="1"/>
</dbReference>
<reference evidence="8 9" key="1">
    <citation type="submission" date="2019-07" db="EMBL/GenBank/DDBJ databases">
        <title>Lentzea xizangensis sp. nov., isolated from Qinghai-Tibetan Plateau Soils.</title>
        <authorList>
            <person name="Huang J."/>
        </authorList>
    </citation>
    <scope>NUCLEOTIDE SEQUENCE [LARGE SCALE GENOMIC DNA]</scope>
    <source>
        <strain evidence="8 9">FXJ1.1311</strain>
    </source>
</reference>
<organism evidence="8 9">
    <name type="scientific">Lentzea tibetensis</name>
    <dbReference type="NCBI Taxonomy" id="2591470"/>
    <lineage>
        <taxon>Bacteria</taxon>
        <taxon>Bacillati</taxon>
        <taxon>Actinomycetota</taxon>
        <taxon>Actinomycetes</taxon>
        <taxon>Pseudonocardiales</taxon>
        <taxon>Pseudonocardiaceae</taxon>
        <taxon>Lentzea</taxon>
    </lineage>
</organism>
<keyword evidence="9" id="KW-1185">Reference proteome</keyword>
<keyword evidence="5" id="KW-0560">Oxidoreductase</keyword>
<accession>A0A563F2Y3</accession>
<protein>
    <submittedName>
        <fullName evidence="8">Hydroxyquinol 1,2-dioxygenase</fullName>
    </submittedName>
</protein>
<dbReference type="PANTHER" id="PTHR33711:SF7">
    <property type="entry name" value="INTRADIOL RING-CLEAVAGE DIOXYGENASES DOMAIN-CONTAINING PROTEIN-RELATED"/>
    <property type="match status" value="1"/>
</dbReference>
<dbReference type="InterPro" id="IPR000627">
    <property type="entry name" value="Intradiol_dOase_C"/>
</dbReference>
<keyword evidence="3" id="KW-0479">Metal-binding</keyword>
<dbReference type="RefSeq" id="WP_146349066.1">
    <property type="nucleotide sequence ID" value="NZ_VOBR01000001.1"/>
</dbReference>
<dbReference type="Proteomes" id="UP000316639">
    <property type="component" value="Unassembled WGS sequence"/>
</dbReference>
<sequence length="277" mass="29999">MTEKPLTDRVVESFAGDDRLSEIMRGLVRHLHDFARDVRLSQAEWDAAITFLTRVGHFTDDRRQEFILLSDVLGLSMLTVGINAPADPDATESTVFGPFFVADSPEVPLGGDITGGAKGTPCWVSGTVRSTSGEPIEGARIDVWEADDDGLYDVQRSSGVAGRGWLRSGARGEYRFWSVRPSPYPIPIDGPVGDLLTAAGRGPMRPAHIHFKVEAPGHRTLITHVFAAGDPYLAEDAVFGVRDSLVAEFAEEEPGTAPDGRAGPWVSLEFDLVLQAE</sequence>
<dbReference type="PANTHER" id="PTHR33711">
    <property type="entry name" value="DIOXYGENASE, PUTATIVE (AFU_ORTHOLOGUE AFUA_2G02910)-RELATED"/>
    <property type="match status" value="1"/>
</dbReference>
<dbReference type="InterPro" id="IPR050770">
    <property type="entry name" value="Intradiol_RC_Dioxygenase"/>
</dbReference>
<dbReference type="Pfam" id="PF04444">
    <property type="entry name" value="Dioxygenase_N"/>
    <property type="match status" value="1"/>
</dbReference>
<proteinExistence type="inferred from homology"/>
<evidence type="ECO:0000256" key="3">
    <source>
        <dbReference type="ARBA" id="ARBA00022723"/>
    </source>
</evidence>